<evidence type="ECO:0000256" key="3">
    <source>
        <dbReference type="ARBA" id="ARBA00022692"/>
    </source>
</evidence>
<dbReference type="RefSeq" id="WP_243182465.1">
    <property type="nucleotide sequence ID" value="NZ_JAOQJE010000013.1"/>
</dbReference>
<feature type="domain" description="MacB-like periplasmic core" evidence="9">
    <location>
        <begin position="22"/>
        <end position="208"/>
    </location>
</feature>
<feature type="domain" description="ABC3 transporter permease C-terminal" evidence="8">
    <location>
        <begin position="272"/>
        <end position="384"/>
    </location>
</feature>
<proteinExistence type="inferred from homology"/>
<feature type="transmembrane region" description="Helical" evidence="7">
    <location>
        <begin position="316"/>
        <end position="342"/>
    </location>
</feature>
<dbReference type="Proteomes" id="UP001652397">
    <property type="component" value="Unassembled WGS sequence"/>
</dbReference>
<organism evidence="10 11">
    <name type="scientific">Agathobaculum ammoniilyticum</name>
    <dbReference type="NCBI Taxonomy" id="2981778"/>
    <lineage>
        <taxon>Bacteria</taxon>
        <taxon>Bacillati</taxon>
        <taxon>Bacillota</taxon>
        <taxon>Clostridia</taxon>
        <taxon>Eubacteriales</taxon>
        <taxon>Butyricicoccaceae</taxon>
        <taxon>Agathobaculum</taxon>
    </lineage>
</organism>
<protein>
    <submittedName>
        <fullName evidence="10">ABC transporter permease</fullName>
    </submittedName>
</protein>
<dbReference type="EMBL" id="JAOQJE010000013">
    <property type="protein sequence ID" value="MCU6789953.1"/>
    <property type="molecule type" value="Genomic_DNA"/>
</dbReference>
<name>A0ABT2U5P0_9FIRM</name>
<dbReference type="Pfam" id="PF12704">
    <property type="entry name" value="MacB_PCD"/>
    <property type="match status" value="1"/>
</dbReference>
<dbReference type="PANTHER" id="PTHR30572">
    <property type="entry name" value="MEMBRANE COMPONENT OF TRANSPORTER-RELATED"/>
    <property type="match status" value="1"/>
</dbReference>
<feature type="transmembrane region" description="Helical" evidence="7">
    <location>
        <begin position="264"/>
        <end position="292"/>
    </location>
</feature>
<evidence type="ECO:0000256" key="4">
    <source>
        <dbReference type="ARBA" id="ARBA00022989"/>
    </source>
</evidence>
<dbReference type="InterPro" id="IPR050250">
    <property type="entry name" value="Macrolide_Exporter_MacB"/>
</dbReference>
<sequence length="391" mass="41423">MGFTQAFKLAFKSLSGSKMRAFLTMLGIIIGVASVIILVSLMQGMTGEVTSMFEDMGTNTLTVTVTGRGSSRTVDTDDMYALYEENTDTFMGMSPTVSVMGSVKTGTDSDSFSSTGVTGVSEQYAEISKLTMREGRFISYADLDARNKVAVVGTYVANMLGGDAVGQTIKVNGNALTVVGVLEEQDDSSEGSADDCVYLPYTTASKLTFGAISSFLFATWDASLNSEGTTLIDNALYAVFQNDDYYMISDMQEMVDSMTEMTNMMTMVLVGIAGISLLVGGIGIMNIMLVSVTERTREIGIRKSLGAKKKDIMRQFVIEAGTTSALGGVIGIVFGSVVAVIAGQIIGMTTTPSVGAVAISFGVSVFIGVFFGFMPANKAAKLNPIDALRYD</sequence>
<keyword evidence="5 7" id="KW-0472">Membrane</keyword>
<comment type="similarity">
    <text evidence="6">Belongs to the ABC-4 integral membrane protein family.</text>
</comment>
<feature type="transmembrane region" description="Helical" evidence="7">
    <location>
        <begin position="21"/>
        <end position="42"/>
    </location>
</feature>
<dbReference type="InterPro" id="IPR003838">
    <property type="entry name" value="ABC3_permease_C"/>
</dbReference>
<keyword evidence="11" id="KW-1185">Reference proteome</keyword>
<feature type="transmembrane region" description="Helical" evidence="7">
    <location>
        <begin position="354"/>
        <end position="373"/>
    </location>
</feature>
<dbReference type="Pfam" id="PF02687">
    <property type="entry name" value="FtsX"/>
    <property type="match status" value="1"/>
</dbReference>
<evidence type="ECO:0000256" key="1">
    <source>
        <dbReference type="ARBA" id="ARBA00004651"/>
    </source>
</evidence>
<accession>A0ABT2U5P0</accession>
<evidence type="ECO:0000256" key="6">
    <source>
        <dbReference type="ARBA" id="ARBA00038076"/>
    </source>
</evidence>
<gene>
    <name evidence="10" type="ORF">OCV66_12760</name>
</gene>
<dbReference type="InterPro" id="IPR025857">
    <property type="entry name" value="MacB_PCD"/>
</dbReference>
<comment type="subcellular location">
    <subcellularLocation>
        <location evidence="1">Cell membrane</location>
        <topology evidence="1">Multi-pass membrane protein</topology>
    </subcellularLocation>
</comment>
<evidence type="ECO:0000256" key="2">
    <source>
        <dbReference type="ARBA" id="ARBA00022475"/>
    </source>
</evidence>
<evidence type="ECO:0000256" key="7">
    <source>
        <dbReference type="SAM" id="Phobius"/>
    </source>
</evidence>
<keyword evidence="4 7" id="KW-1133">Transmembrane helix</keyword>
<reference evidence="10 11" key="1">
    <citation type="journal article" date="2021" name="ISME Commun">
        <title>Automated analysis of genomic sequences facilitates high-throughput and comprehensive description of bacteria.</title>
        <authorList>
            <person name="Hitch T.C.A."/>
        </authorList>
    </citation>
    <scope>NUCLEOTIDE SEQUENCE [LARGE SCALE GENOMIC DNA]</scope>
    <source>
        <strain evidence="10 11">Sanger_34</strain>
    </source>
</reference>
<dbReference type="PANTHER" id="PTHR30572:SF4">
    <property type="entry name" value="ABC TRANSPORTER PERMEASE YTRF"/>
    <property type="match status" value="1"/>
</dbReference>
<comment type="caution">
    <text evidence="10">The sequence shown here is derived from an EMBL/GenBank/DDBJ whole genome shotgun (WGS) entry which is preliminary data.</text>
</comment>
<keyword evidence="2" id="KW-1003">Cell membrane</keyword>
<keyword evidence="3 7" id="KW-0812">Transmembrane</keyword>
<evidence type="ECO:0000256" key="5">
    <source>
        <dbReference type="ARBA" id="ARBA00023136"/>
    </source>
</evidence>
<evidence type="ECO:0000259" key="9">
    <source>
        <dbReference type="Pfam" id="PF12704"/>
    </source>
</evidence>
<evidence type="ECO:0000313" key="11">
    <source>
        <dbReference type="Proteomes" id="UP001652397"/>
    </source>
</evidence>
<evidence type="ECO:0000313" key="10">
    <source>
        <dbReference type="EMBL" id="MCU6789953.1"/>
    </source>
</evidence>
<evidence type="ECO:0000259" key="8">
    <source>
        <dbReference type="Pfam" id="PF02687"/>
    </source>
</evidence>